<keyword evidence="9" id="KW-0418">Kinase</keyword>
<evidence type="ECO:0000256" key="13">
    <source>
        <dbReference type="ARBA" id="ARBA00023136"/>
    </source>
</evidence>
<dbReference type="GO" id="GO:0005524">
    <property type="term" value="F:ATP binding"/>
    <property type="evidence" value="ECO:0007669"/>
    <property type="project" value="UniProtKB-KW"/>
</dbReference>
<dbReference type="CDD" id="cd00082">
    <property type="entry name" value="HisKA"/>
    <property type="match status" value="1"/>
</dbReference>
<dbReference type="EC" id="2.7.13.3" evidence="3"/>
<evidence type="ECO:0000313" key="17">
    <source>
        <dbReference type="Proteomes" id="UP000290287"/>
    </source>
</evidence>
<keyword evidence="11 14" id="KW-1133">Transmembrane helix</keyword>
<dbReference type="InterPro" id="IPR050398">
    <property type="entry name" value="HssS/ArlS-like"/>
</dbReference>
<dbReference type="Proteomes" id="UP000290287">
    <property type="component" value="Unassembled WGS sequence"/>
</dbReference>
<evidence type="ECO:0000313" key="16">
    <source>
        <dbReference type="EMBL" id="RXJ73919.1"/>
    </source>
</evidence>
<keyword evidence="6" id="KW-0808">Transferase</keyword>
<evidence type="ECO:0000256" key="12">
    <source>
        <dbReference type="ARBA" id="ARBA00023012"/>
    </source>
</evidence>
<evidence type="ECO:0000256" key="1">
    <source>
        <dbReference type="ARBA" id="ARBA00000085"/>
    </source>
</evidence>
<keyword evidence="4" id="KW-1003">Cell membrane</keyword>
<dbReference type="EMBL" id="PEIB01000005">
    <property type="protein sequence ID" value="RXJ73919.1"/>
    <property type="molecule type" value="Genomic_DNA"/>
</dbReference>
<keyword evidence="8" id="KW-0547">Nucleotide-binding</keyword>
<gene>
    <name evidence="16" type="ORF">CS022_06435</name>
</gene>
<dbReference type="InterPro" id="IPR036097">
    <property type="entry name" value="HisK_dim/P_sf"/>
</dbReference>
<keyword evidence="13 14" id="KW-0472">Membrane</keyword>
<keyword evidence="7 14" id="KW-0812">Transmembrane</keyword>
<sequence>MTYHFLLPSTDIQCQKDKVMVQTTYWPNRDPEMADYGDGVIAYVCYMMLLVFALGLLSAHLISRHFSSPILTLTKQVEQYSNQNRPLVNTNRSDKVGELHRAFFAAFSRIQAFLEREKQFTRFSSHELRTPVHVIGGSVQLLELSDSDERRLNILKRISDANKDMEQLINTFLFIGREQQNTQPKVSLAETLRNCITQHEYLLSGRSVDVECYVHSDEKSEVYFSKVVLANMLRNAFGYAQSQVAISLTGQRLVIVNDIAPDTESGFGHGKEIISAICHSANWRFYAAIGDSKATTVLYF</sequence>
<keyword evidence="10" id="KW-0067">ATP-binding</keyword>
<dbReference type="SMART" id="SM00388">
    <property type="entry name" value="HisKA"/>
    <property type="match status" value="1"/>
</dbReference>
<evidence type="ECO:0000256" key="9">
    <source>
        <dbReference type="ARBA" id="ARBA00022777"/>
    </source>
</evidence>
<dbReference type="Gene3D" id="6.10.340.10">
    <property type="match status" value="1"/>
</dbReference>
<evidence type="ECO:0000256" key="6">
    <source>
        <dbReference type="ARBA" id="ARBA00022679"/>
    </source>
</evidence>
<comment type="catalytic activity">
    <reaction evidence="1">
        <text>ATP + protein L-histidine = ADP + protein N-phospho-L-histidine.</text>
        <dbReference type="EC" id="2.7.13.3"/>
    </reaction>
</comment>
<evidence type="ECO:0000259" key="15">
    <source>
        <dbReference type="SMART" id="SM00388"/>
    </source>
</evidence>
<dbReference type="PANTHER" id="PTHR45528:SF1">
    <property type="entry name" value="SENSOR HISTIDINE KINASE CPXA"/>
    <property type="match status" value="1"/>
</dbReference>
<evidence type="ECO:0000256" key="8">
    <source>
        <dbReference type="ARBA" id="ARBA00022741"/>
    </source>
</evidence>
<keyword evidence="12" id="KW-0902">Two-component regulatory system</keyword>
<comment type="caution">
    <text evidence="16">The sequence shown here is derived from an EMBL/GenBank/DDBJ whole genome shotgun (WGS) entry which is preliminary data.</text>
</comment>
<feature type="domain" description="Signal transduction histidine kinase dimerisation/phosphoacceptor" evidence="15">
    <location>
        <begin position="116"/>
        <end position="181"/>
    </location>
</feature>
<dbReference type="Gene3D" id="1.10.287.130">
    <property type="match status" value="1"/>
</dbReference>
<keyword evidence="5" id="KW-0597">Phosphoprotein</keyword>
<dbReference type="SUPFAM" id="SSF47384">
    <property type="entry name" value="Homodimeric domain of signal transducing histidine kinase"/>
    <property type="match status" value="1"/>
</dbReference>
<evidence type="ECO:0000256" key="10">
    <source>
        <dbReference type="ARBA" id="ARBA00022840"/>
    </source>
</evidence>
<proteinExistence type="predicted"/>
<evidence type="ECO:0000256" key="4">
    <source>
        <dbReference type="ARBA" id="ARBA00022475"/>
    </source>
</evidence>
<evidence type="ECO:0000256" key="2">
    <source>
        <dbReference type="ARBA" id="ARBA00004651"/>
    </source>
</evidence>
<evidence type="ECO:0000256" key="7">
    <source>
        <dbReference type="ARBA" id="ARBA00022692"/>
    </source>
</evidence>
<dbReference type="Pfam" id="PF00512">
    <property type="entry name" value="HisKA"/>
    <property type="match status" value="1"/>
</dbReference>
<feature type="transmembrane region" description="Helical" evidence="14">
    <location>
        <begin position="40"/>
        <end position="62"/>
    </location>
</feature>
<evidence type="ECO:0000256" key="3">
    <source>
        <dbReference type="ARBA" id="ARBA00012438"/>
    </source>
</evidence>
<evidence type="ECO:0000256" key="11">
    <source>
        <dbReference type="ARBA" id="ARBA00022989"/>
    </source>
</evidence>
<name>A0A4Q0YXJ1_9GAMM</name>
<evidence type="ECO:0000256" key="14">
    <source>
        <dbReference type="SAM" id="Phobius"/>
    </source>
</evidence>
<keyword evidence="17" id="KW-1185">Reference proteome</keyword>
<organism evidence="16 17">
    <name type="scientific">Veronia nyctiphanis</name>
    <dbReference type="NCBI Taxonomy" id="1278244"/>
    <lineage>
        <taxon>Bacteria</taxon>
        <taxon>Pseudomonadati</taxon>
        <taxon>Pseudomonadota</taxon>
        <taxon>Gammaproteobacteria</taxon>
        <taxon>Vibrionales</taxon>
        <taxon>Vibrionaceae</taxon>
        <taxon>Veronia</taxon>
    </lineage>
</organism>
<comment type="subcellular location">
    <subcellularLocation>
        <location evidence="2">Cell membrane</location>
        <topology evidence="2">Multi-pass membrane protein</topology>
    </subcellularLocation>
</comment>
<evidence type="ECO:0000256" key="5">
    <source>
        <dbReference type="ARBA" id="ARBA00022553"/>
    </source>
</evidence>
<accession>A0A4Q0YXJ1</accession>
<reference evidence="16 17" key="1">
    <citation type="submission" date="2017-10" db="EMBL/GenBank/DDBJ databases">
        <title>Nyctiphanis sp. nov., isolated from the stomach of the euphausiid Nyctiphanes simplex (Hansen, 1911) in the Gulf of California.</title>
        <authorList>
            <person name="Gomez-Gil B."/>
            <person name="Aguilar-Mendez M."/>
            <person name="Lopez-Cortes A."/>
            <person name="Gomez-Gutierrez J."/>
            <person name="Roque A."/>
            <person name="Lang E."/>
            <person name="Gonzalez-Castillo A."/>
        </authorList>
    </citation>
    <scope>NUCLEOTIDE SEQUENCE [LARGE SCALE GENOMIC DNA]</scope>
    <source>
        <strain evidence="16 17">CAIM 600</strain>
    </source>
</reference>
<dbReference type="GO" id="GO:0005886">
    <property type="term" value="C:plasma membrane"/>
    <property type="evidence" value="ECO:0007669"/>
    <property type="project" value="UniProtKB-SubCell"/>
</dbReference>
<dbReference type="PANTHER" id="PTHR45528">
    <property type="entry name" value="SENSOR HISTIDINE KINASE CPXA"/>
    <property type="match status" value="1"/>
</dbReference>
<dbReference type="AlphaFoldDB" id="A0A4Q0YXJ1"/>
<protein>
    <recommendedName>
        <fullName evidence="3">histidine kinase</fullName>
        <ecNumber evidence="3">2.7.13.3</ecNumber>
    </recommendedName>
</protein>
<dbReference type="InterPro" id="IPR003661">
    <property type="entry name" value="HisK_dim/P_dom"/>
</dbReference>
<dbReference type="GO" id="GO:0000155">
    <property type="term" value="F:phosphorelay sensor kinase activity"/>
    <property type="evidence" value="ECO:0007669"/>
    <property type="project" value="InterPro"/>
</dbReference>